<dbReference type="SUPFAM" id="SSF52091">
    <property type="entry name" value="SpoIIaa-like"/>
    <property type="match status" value="1"/>
</dbReference>
<evidence type="ECO:0000259" key="1">
    <source>
        <dbReference type="PROSITE" id="PS50801"/>
    </source>
</evidence>
<reference evidence="2 3" key="1">
    <citation type="submission" date="2023-07" db="EMBL/GenBank/DDBJ databases">
        <title>Sequencing the genomes of 1000 actinobacteria strains.</title>
        <authorList>
            <person name="Klenk H.-P."/>
        </authorList>
    </citation>
    <scope>NUCLEOTIDE SEQUENCE [LARGE SCALE GENOMIC DNA]</scope>
    <source>
        <strain evidence="2 3">DSM 44109</strain>
    </source>
</reference>
<sequence>MTIHSGIPESDDTVPHDTIDAVIYVDRQLRLTYRPTPGTTLIRLIGEIDATNRTALEETLTRARCGDDRLLIDVGHLRFVDVGGICLLAKLCHTGAACVVNTPPPMRRLANLLGLLPGVDALVGAMEHGHDQPRQG</sequence>
<proteinExistence type="predicted"/>
<protein>
    <submittedName>
        <fullName evidence="2">Anti-anti-sigma factor</fullName>
    </submittedName>
</protein>
<dbReference type="InterPro" id="IPR002645">
    <property type="entry name" value="STAS_dom"/>
</dbReference>
<dbReference type="EMBL" id="JAUSRB010000002">
    <property type="protein sequence ID" value="MDP9868229.1"/>
    <property type="molecule type" value="Genomic_DNA"/>
</dbReference>
<dbReference type="Gene3D" id="3.30.750.24">
    <property type="entry name" value="STAS domain"/>
    <property type="match status" value="1"/>
</dbReference>
<dbReference type="InterPro" id="IPR036513">
    <property type="entry name" value="STAS_dom_sf"/>
</dbReference>
<comment type="caution">
    <text evidence="2">The sequence shown here is derived from an EMBL/GenBank/DDBJ whole genome shotgun (WGS) entry which is preliminary data.</text>
</comment>
<dbReference type="Pfam" id="PF01740">
    <property type="entry name" value="STAS"/>
    <property type="match status" value="1"/>
</dbReference>
<dbReference type="CDD" id="cd07043">
    <property type="entry name" value="STAS_anti-anti-sigma_factors"/>
    <property type="match status" value="1"/>
</dbReference>
<feature type="domain" description="STAS" evidence="1">
    <location>
        <begin position="29"/>
        <end position="115"/>
    </location>
</feature>
<evidence type="ECO:0000313" key="2">
    <source>
        <dbReference type="EMBL" id="MDP9868229.1"/>
    </source>
</evidence>
<accession>A0ABT9RG50</accession>
<dbReference type="PROSITE" id="PS50801">
    <property type="entry name" value="STAS"/>
    <property type="match status" value="1"/>
</dbReference>
<organism evidence="2 3">
    <name type="scientific">Streptosporangium brasiliense</name>
    <dbReference type="NCBI Taxonomy" id="47480"/>
    <lineage>
        <taxon>Bacteria</taxon>
        <taxon>Bacillati</taxon>
        <taxon>Actinomycetota</taxon>
        <taxon>Actinomycetes</taxon>
        <taxon>Streptosporangiales</taxon>
        <taxon>Streptosporangiaceae</taxon>
        <taxon>Streptosporangium</taxon>
    </lineage>
</organism>
<name>A0ABT9RG50_9ACTN</name>
<dbReference type="RefSeq" id="WP_306870868.1">
    <property type="nucleotide sequence ID" value="NZ_JAUSRB010000002.1"/>
</dbReference>
<dbReference type="Proteomes" id="UP001230426">
    <property type="component" value="Unassembled WGS sequence"/>
</dbReference>
<gene>
    <name evidence="2" type="ORF">J2S55_007495</name>
</gene>
<evidence type="ECO:0000313" key="3">
    <source>
        <dbReference type="Proteomes" id="UP001230426"/>
    </source>
</evidence>
<keyword evidence="3" id="KW-1185">Reference proteome</keyword>